<proteinExistence type="predicted"/>
<keyword evidence="4" id="KW-1185">Reference proteome</keyword>
<evidence type="ECO:0000259" key="2">
    <source>
        <dbReference type="Pfam" id="PF21329"/>
    </source>
</evidence>
<accession>A0AAD6PAL3</accession>
<feature type="domain" description="Peptidyl-prolyl cis-trans isomerase CYP38-like PsbQ-like" evidence="2">
    <location>
        <begin position="60"/>
        <end position="169"/>
    </location>
</feature>
<comment type="caution">
    <text evidence="3">The sequence shown here is derived from an EMBL/GenBank/DDBJ whole genome shotgun (WGS) entry which is preliminary data.</text>
</comment>
<dbReference type="AlphaFoldDB" id="A0AAD6PAL3"/>
<reference evidence="3 4" key="1">
    <citation type="journal article" date="2023" name="Int. J. Mol. Sci.">
        <title>De Novo Assembly and Annotation of 11 Diverse Shrub Willow (Salix) Genomes Reveals Novel Gene Organization in Sex-Linked Regions.</title>
        <authorList>
            <person name="Hyden B."/>
            <person name="Feng K."/>
            <person name="Yates T.B."/>
            <person name="Jawdy S."/>
            <person name="Cereghino C."/>
            <person name="Smart L.B."/>
            <person name="Muchero W."/>
        </authorList>
    </citation>
    <scope>NUCLEOTIDE SEQUENCE [LARGE SCALE GENOMIC DNA]</scope>
    <source>
        <tissue evidence="3">Shoot tip</tissue>
    </source>
</reference>
<evidence type="ECO:0000313" key="3">
    <source>
        <dbReference type="EMBL" id="KAJ6423357.1"/>
    </source>
</evidence>
<organism evidence="3 4">
    <name type="scientific">Salix udensis</name>
    <dbReference type="NCBI Taxonomy" id="889485"/>
    <lineage>
        <taxon>Eukaryota</taxon>
        <taxon>Viridiplantae</taxon>
        <taxon>Streptophyta</taxon>
        <taxon>Embryophyta</taxon>
        <taxon>Tracheophyta</taxon>
        <taxon>Spermatophyta</taxon>
        <taxon>Magnoliopsida</taxon>
        <taxon>eudicotyledons</taxon>
        <taxon>Gunneridae</taxon>
        <taxon>Pentapetalae</taxon>
        <taxon>rosids</taxon>
        <taxon>fabids</taxon>
        <taxon>Malpighiales</taxon>
        <taxon>Salicaceae</taxon>
        <taxon>Saliceae</taxon>
        <taxon>Salix</taxon>
    </lineage>
</organism>
<dbReference type="EMBL" id="JAPFFJ010000006">
    <property type="protein sequence ID" value="KAJ6423357.1"/>
    <property type="molecule type" value="Genomic_DNA"/>
</dbReference>
<evidence type="ECO:0000313" key="4">
    <source>
        <dbReference type="Proteomes" id="UP001162972"/>
    </source>
</evidence>
<dbReference type="InterPro" id="IPR048563">
    <property type="entry name" value="CYP38_PsbQ-like"/>
</dbReference>
<dbReference type="PANTHER" id="PTHR47318:SF1">
    <property type="entry name" value="PEPTIDYL-PROLYL CIS-TRANS ISOMERASE CYP37, CHLOROPLASTIC"/>
    <property type="match status" value="1"/>
</dbReference>
<dbReference type="PANTHER" id="PTHR47318">
    <property type="entry name" value="PEPTIDYL-PROLYL CIS-TRANS ISOMERASE CYP37, CHLOROPLASTIC"/>
    <property type="match status" value="1"/>
</dbReference>
<dbReference type="Pfam" id="PF21329">
    <property type="entry name" value="CYP38_PsbQ-like"/>
    <property type="match status" value="1"/>
</dbReference>
<dbReference type="InterPro" id="IPR044259">
    <property type="entry name" value="CYP37-like"/>
</dbReference>
<keyword evidence="1" id="KW-0793">Thylakoid</keyword>
<gene>
    <name evidence="3" type="ORF">OIU84_024325</name>
</gene>
<protein>
    <recommendedName>
        <fullName evidence="2">Peptidyl-prolyl cis-trans isomerase CYP38-like PsbQ-like domain-containing protein</fullName>
    </recommendedName>
</protein>
<dbReference type="Gene3D" id="1.20.120.290">
    <property type="entry name" value="Oxygen-evolving enhancer protein 3 (PsbQ), four-helix up-down bundle"/>
    <property type="match status" value="1"/>
</dbReference>
<evidence type="ECO:0000256" key="1">
    <source>
        <dbReference type="ARBA" id="ARBA00023078"/>
    </source>
</evidence>
<dbReference type="InterPro" id="IPR023222">
    <property type="entry name" value="PsbQ-like_dom_sf"/>
</dbReference>
<dbReference type="Proteomes" id="UP001162972">
    <property type="component" value="Chromosome 16"/>
</dbReference>
<name>A0AAD6PAL3_9ROSI</name>
<sequence>MSIFGDGTKKLKSLIAMILIFMQISAPVPLSGWDFWYVSPAKAVLYSPDTKVPRTGELALRKAIPANINMKSIQTSLEDISYLLRIPQRKPYGTMEGNVKKALKIAKDEKDSILASIPADLKETGSTLYASLIDGKGGLQALLQCIQNQDPDRVSVGLASSLDTVAELELLQAPGLSFFVASAILEISKVSPLQEYPSTFNSLF</sequence>